<feature type="compositionally biased region" description="Low complexity" evidence="1">
    <location>
        <begin position="8"/>
        <end position="25"/>
    </location>
</feature>
<evidence type="ECO:0000256" key="2">
    <source>
        <dbReference type="SAM" id="Phobius"/>
    </source>
</evidence>
<comment type="caution">
    <text evidence="3">The sequence shown here is derived from an EMBL/GenBank/DDBJ whole genome shotgun (WGS) entry which is preliminary data.</text>
</comment>
<feature type="region of interest" description="Disordered" evidence="1">
    <location>
        <begin position="496"/>
        <end position="527"/>
    </location>
</feature>
<keyword evidence="2" id="KW-0472">Membrane</keyword>
<accession>A0A0G1IJ18</accession>
<evidence type="ECO:0000313" key="4">
    <source>
        <dbReference type="Proteomes" id="UP000034521"/>
    </source>
</evidence>
<reference evidence="3 4" key="1">
    <citation type="journal article" date="2015" name="Nature">
        <title>rRNA introns, odd ribosomes, and small enigmatic genomes across a large radiation of phyla.</title>
        <authorList>
            <person name="Brown C.T."/>
            <person name="Hug L.A."/>
            <person name="Thomas B.C."/>
            <person name="Sharon I."/>
            <person name="Castelle C.J."/>
            <person name="Singh A."/>
            <person name="Wilkins M.J."/>
            <person name="Williams K.H."/>
            <person name="Banfield J.F."/>
        </authorList>
    </citation>
    <scope>NUCLEOTIDE SEQUENCE [LARGE SCALE GENOMIC DNA]</scope>
</reference>
<feature type="transmembrane region" description="Helical" evidence="2">
    <location>
        <begin position="35"/>
        <end position="57"/>
    </location>
</feature>
<keyword evidence="2" id="KW-0812">Transmembrane</keyword>
<dbReference type="Proteomes" id="UP000034521">
    <property type="component" value="Unassembled WGS sequence"/>
</dbReference>
<dbReference type="PATRIC" id="fig|1618437.3.peg.859"/>
<organism evidence="3 4">
    <name type="scientific">Candidatus Gottesmanbacteria bacterium GW2011_GWA1_44_24b</name>
    <dbReference type="NCBI Taxonomy" id="1618437"/>
    <lineage>
        <taxon>Bacteria</taxon>
        <taxon>Candidatus Gottesmaniibacteriota</taxon>
    </lineage>
</organism>
<dbReference type="AlphaFoldDB" id="A0A0G1IJ18"/>
<evidence type="ECO:0000256" key="1">
    <source>
        <dbReference type="SAM" id="MobiDB-lite"/>
    </source>
</evidence>
<keyword evidence="2" id="KW-1133">Transmembrane helix</keyword>
<name>A0A0G1IJ18_9BACT</name>
<feature type="region of interest" description="Disordered" evidence="1">
    <location>
        <begin position="1"/>
        <end position="25"/>
    </location>
</feature>
<protein>
    <submittedName>
        <fullName evidence="3">FG-GAP repeat protein</fullName>
    </submittedName>
</protein>
<dbReference type="EMBL" id="LCIQ01000047">
    <property type="protein sequence ID" value="KKT59150.1"/>
    <property type="molecule type" value="Genomic_DNA"/>
</dbReference>
<evidence type="ECO:0000313" key="3">
    <source>
        <dbReference type="EMBL" id="KKT59150.1"/>
    </source>
</evidence>
<proteinExistence type="predicted"/>
<gene>
    <name evidence="3" type="ORF">UW52_C0047G0005</name>
</gene>
<sequence>MRPKNSMVPATQPQPTTPSSVNTPTLQPNQDKFEYWVKVIIGFCILIIAFDLSFIALSSKLFPKKTGQSQIPVPKTAVTISGNIDINGYLPKDAVIEIQERQMGDAAFNIAATVNAVGDGVGWSWPTAENGTTYELKAVVKSMGKSVAESLILAVTAPADNETLRIVSTLAAPAETPPTDGAPANQTIISGKIDLNGYIPSNATITVNAKKQGESNFLPIASNIKAADGVSWSWNAALPGTTYELQAVLLTGSTTIGTSPSLTTSAPSHNEMLVINSKAAAPASQDTISGTFNINGPVPNGASIMLSVRKSGTPQFNPVQSGIAPIDGSSWNIPNLQTGISYDILAYLQVNNAAYAQSQLLVVTAPAHNEVLTINSAGKPNAPPSSSITFTCPGKNNSNLWQVNVQYNQNNVNPNAQAFILQLGSNSGGSDLFNIQTAPNNPSQVQTYTSNFVLNEGQTYFAQYAYSTCQSCTDPSFYSQFAGPIQVRCVTAPTNTPTMTPTNTPLPTNTPIPTNTNTPTPSPTNIPSPTPKISQCNETCGGSSGYSCKEGLICFDTNPEAIGGDVCRNPNCTDKENCTCD</sequence>
<feature type="compositionally biased region" description="Low complexity" evidence="1">
    <location>
        <begin position="496"/>
        <end position="519"/>
    </location>
</feature>